<dbReference type="GO" id="GO:0006950">
    <property type="term" value="P:response to stress"/>
    <property type="evidence" value="ECO:0007669"/>
    <property type="project" value="UniProtKB-ARBA"/>
</dbReference>
<dbReference type="GO" id="GO:0046081">
    <property type="term" value="P:dUTP catabolic process"/>
    <property type="evidence" value="ECO:0007669"/>
    <property type="project" value="TreeGrafter"/>
</dbReference>
<dbReference type="InterPro" id="IPR014777">
    <property type="entry name" value="4pyrrole_Mease_sub1"/>
</dbReference>
<dbReference type="CDD" id="cd11723">
    <property type="entry name" value="YabN_N_like"/>
    <property type="match status" value="1"/>
</dbReference>
<evidence type="ECO:0000313" key="3">
    <source>
        <dbReference type="EMBL" id="OEG00299.1"/>
    </source>
</evidence>
<dbReference type="EMBL" id="MIJF01000003">
    <property type="protein sequence ID" value="OEG00299.1"/>
    <property type="molecule type" value="Genomic_DNA"/>
</dbReference>
<sequence length="488" mass="56268">MGGKITIIGLGSGNEDQLSLGIYKLLKNTKNLYLRTRIHPVVDFLKKERIAFKTFDYLYDTLTDYDQVYSRIASSLIGEASTGKSLVYAVPGHPMVAERSVQYILQRGEEQNVSVNVLGGESFLDTAFSRLQIDPIEGLLFLNGETLTLSDLNPTKNTIIGQVYNQWVASEVKLTLMEIYPDEMPIYITSNLGIIGEEVIKKVPLYELDHNPEDFHHLSSLFIPKVKDEKILERNFSRLVEIVQILRSPNGCPWDRKQTHQSIRKNLIEETYELVETIDEMDMEHMEEELGDVLLQVMLHSQIAEEEGFFNIYDVIQQLNQKLVRRHPHVFGDENANEAEEALEHWHQIKQQEKIDKGKQSNSILDGIPKDLPAILKAYKLQKKAAKVGFDWTEITDVYKKIQEEFEEVKSADKSNQMEELGDLLFAVVNLARFMKIDPEEALAKTNTKFIKRFNYIENKLKELNIPIEEASLELMEKYWIESKSRLI</sequence>
<feature type="domain" description="NTP pyrophosphohydrolase MazG-like" evidence="2">
    <location>
        <begin position="403"/>
        <end position="454"/>
    </location>
</feature>
<dbReference type="InterPro" id="IPR011551">
    <property type="entry name" value="NTP_PyrPHydrolase_MazG"/>
</dbReference>
<name>A0A1D2YX53_9BACI</name>
<dbReference type="AlphaFoldDB" id="A0A1D2YX53"/>
<dbReference type="PANTHER" id="PTHR30522:SF0">
    <property type="entry name" value="NUCLEOSIDE TRIPHOSPHATE PYROPHOSPHOHYDROLASE"/>
    <property type="match status" value="1"/>
</dbReference>
<comment type="caution">
    <text evidence="3">The sequence shown here is derived from an EMBL/GenBank/DDBJ whole genome shotgun (WGS) entry which is preliminary data.</text>
</comment>
<dbReference type="Pfam" id="PF03819">
    <property type="entry name" value="MazG"/>
    <property type="match status" value="2"/>
</dbReference>
<dbReference type="Proteomes" id="UP000243739">
    <property type="component" value="Unassembled WGS sequence"/>
</dbReference>
<dbReference type="FunFam" id="1.10.287.1080:FF:000001">
    <property type="entry name" value="Nucleoside triphosphate pyrophosphohydrolase"/>
    <property type="match status" value="1"/>
</dbReference>
<organism evidence="3 4">
    <name type="scientific">Vulcanibacillus modesticaldus</name>
    <dbReference type="NCBI Taxonomy" id="337097"/>
    <lineage>
        <taxon>Bacteria</taxon>
        <taxon>Bacillati</taxon>
        <taxon>Bacillota</taxon>
        <taxon>Bacilli</taxon>
        <taxon>Bacillales</taxon>
        <taxon>Bacillaceae</taxon>
        <taxon>Vulcanibacillus</taxon>
    </lineage>
</organism>
<evidence type="ECO:0000259" key="2">
    <source>
        <dbReference type="Pfam" id="PF03819"/>
    </source>
</evidence>
<dbReference type="InterPro" id="IPR048015">
    <property type="entry name" value="NTP-PPase_MazG-like_N"/>
</dbReference>
<accession>A0A1D2YX53</accession>
<feature type="domain" description="NTP pyrophosphohydrolase MazG-like" evidence="2">
    <location>
        <begin position="258"/>
        <end position="331"/>
    </location>
</feature>
<dbReference type="PIRSF" id="PIRSF002845">
    <property type="entry name" value="Ttrprl_mtas_MazG"/>
    <property type="match status" value="1"/>
</dbReference>
<dbReference type="CDD" id="cd11528">
    <property type="entry name" value="NTP-PPase_MazG_Nterm"/>
    <property type="match status" value="1"/>
</dbReference>
<dbReference type="RefSeq" id="WP_069655835.1">
    <property type="nucleotide sequence ID" value="NZ_MIJF01000003.1"/>
</dbReference>
<dbReference type="Gene3D" id="1.10.287.1080">
    <property type="entry name" value="MazG-like"/>
    <property type="match status" value="2"/>
</dbReference>
<dbReference type="InterPro" id="IPR035013">
    <property type="entry name" value="YabN_N"/>
</dbReference>
<dbReference type="NCBIfam" id="TIGR00444">
    <property type="entry name" value="mazG"/>
    <property type="match status" value="1"/>
</dbReference>
<dbReference type="PANTHER" id="PTHR30522">
    <property type="entry name" value="NUCLEOSIDE TRIPHOSPHATE PYROPHOSPHOHYDROLASE"/>
    <property type="match status" value="1"/>
</dbReference>
<dbReference type="GO" id="GO:0046052">
    <property type="term" value="P:UTP catabolic process"/>
    <property type="evidence" value="ECO:0007669"/>
    <property type="project" value="TreeGrafter"/>
</dbReference>
<gene>
    <name evidence="3" type="ORF">BHF71_05185</name>
</gene>
<keyword evidence="4" id="KW-1185">Reference proteome</keyword>
<dbReference type="SUPFAM" id="SSF101386">
    <property type="entry name" value="all-alpha NTP pyrophosphatases"/>
    <property type="match status" value="2"/>
</dbReference>
<evidence type="ECO:0000259" key="1">
    <source>
        <dbReference type="Pfam" id="PF00590"/>
    </source>
</evidence>
<dbReference type="CDD" id="cd11529">
    <property type="entry name" value="NTP-PPase_MazG_Cterm"/>
    <property type="match status" value="1"/>
</dbReference>
<dbReference type="InterPro" id="IPR004518">
    <property type="entry name" value="MazG-like_dom"/>
</dbReference>
<dbReference type="GO" id="GO:0008168">
    <property type="term" value="F:methyltransferase activity"/>
    <property type="evidence" value="ECO:0007669"/>
    <property type="project" value="InterPro"/>
</dbReference>
<dbReference type="InterPro" id="IPR035996">
    <property type="entry name" value="4pyrrol_Methylase_sf"/>
</dbReference>
<protein>
    <submittedName>
        <fullName evidence="3">Nucleoside triphosphate pyrophosphohydrolase</fullName>
    </submittedName>
</protein>
<proteinExistence type="predicted"/>
<reference evidence="3 4" key="1">
    <citation type="submission" date="2016-09" db="EMBL/GenBank/DDBJ databases">
        <title>Draft genome sequence for the type strain of Vulcanibacillus modesticaldus BR, a strictly anaerobic, moderately thermophilic, and nitrate-reducing bacterium from deep sea-hydrothermal vents of the Mid-Atlantic Ridge.</title>
        <authorList>
            <person name="Abin C.A."/>
            <person name="Hollibaugh J.T."/>
        </authorList>
    </citation>
    <scope>NUCLEOTIDE SEQUENCE [LARGE SCALE GENOMIC DNA]</scope>
    <source>
        <strain evidence="3 4">BR</strain>
    </source>
</reference>
<dbReference type="GO" id="GO:0046076">
    <property type="term" value="P:dTTP catabolic process"/>
    <property type="evidence" value="ECO:0007669"/>
    <property type="project" value="TreeGrafter"/>
</dbReference>
<dbReference type="OrthoDB" id="9808939at2"/>
<keyword evidence="3" id="KW-0378">Hydrolase</keyword>
<dbReference type="InterPro" id="IPR000878">
    <property type="entry name" value="4pyrrol_Mease"/>
</dbReference>
<dbReference type="Gene3D" id="3.40.1010.10">
    <property type="entry name" value="Cobalt-precorrin-4 Transmethylase, Domain 1"/>
    <property type="match status" value="1"/>
</dbReference>
<dbReference type="InterPro" id="IPR048011">
    <property type="entry name" value="NTP-PPase_MazG-like_C"/>
</dbReference>
<dbReference type="GO" id="GO:0046047">
    <property type="term" value="P:TTP catabolic process"/>
    <property type="evidence" value="ECO:0007669"/>
    <property type="project" value="TreeGrafter"/>
</dbReference>
<dbReference type="SUPFAM" id="SSF53790">
    <property type="entry name" value="Tetrapyrrole methylase"/>
    <property type="match status" value="1"/>
</dbReference>
<dbReference type="GO" id="GO:0006203">
    <property type="term" value="P:dGTP catabolic process"/>
    <property type="evidence" value="ECO:0007669"/>
    <property type="project" value="TreeGrafter"/>
</dbReference>
<feature type="domain" description="Tetrapyrrole methylase" evidence="1">
    <location>
        <begin position="4"/>
        <end position="208"/>
    </location>
</feature>
<dbReference type="STRING" id="337097.BHF71_05185"/>
<dbReference type="FunFam" id="1.10.287.1080:FF:000003">
    <property type="entry name" value="Nucleoside triphosphate pyrophosphohydrolase"/>
    <property type="match status" value="1"/>
</dbReference>
<dbReference type="Pfam" id="PF00590">
    <property type="entry name" value="TP_methylase"/>
    <property type="match status" value="1"/>
</dbReference>
<dbReference type="GO" id="GO:0046061">
    <property type="term" value="P:dATP catabolic process"/>
    <property type="evidence" value="ECO:0007669"/>
    <property type="project" value="TreeGrafter"/>
</dbReference>
<dbReference type="GO" id="GO:0047429">
    <property type="term" value="F:nucleoside triphosphate diphosphatase activity"/>
    <property type="evidence" value="ECO:0007669"/>
    <property type="project" value="InterPro"/>
</dbReference>
<dbReference type="InterPro" id="IPR024180">
    <property type="entry name" value="Tetrapyrrole_Mease/MazG_pred"/>
</dbReference>
<dbReference type="NCBIfam" id="NF007113">
    <property type="entry name" value="PRK09562.1"/>
    <property type="match status" value="1"/>
</dbReference>
<evidence type="ECO:0000313" key="4">
    <source>
        <dbReference type="Proteomes" id="UP000243739"/>
    </source>
</evidence>